<sequence>MERNSSRLSPRNHFDERPYIIRLPLKLVSRFLGIGLNHDVDTIGKLGKKAVLVSSLSEAFPSPAFEMSYLKIVQCVLIRIRSVHRRGNTQPRLSFGGGLAEPRSGRIYLSPLLSNPGFIQRKGLPSSSSSSIHITIMLSLGSFTLSAIFLSMASSSAIKLP</sequence>
<evidence type="ECO:0000313" key="3">
    <source>
        <dbReference type="Proteomes" id="UP001151760"/>
    </source>
</evidence>
<reference evidence="2" key="1">
    <citation type="journal article" date="2022" name="Int. J. Mol. Sci.">
        <title>Draft Genome of Tanacetum Coccineum: Genomic Comparison of Closely Related Tanacetum-Family Plants.</title>
        <authorList>
            <person name="Yamashiro T."/>
            <person name="Shiraishi A."/>
            <person name="Nakayama K."/>
            <person name="Satake H."/>
        </authorList>
    </citation>
    <scope>NUCLEOTIDE SEQUENCE</scope>
</reference>
<feature type="transmembrane region" description="Helical" evidence="1">
    <location>
        <begin position="131"/>
        <end position="153"/>
    </location>
</feature>
<proteinExistence type="predicted"/>
<gene>
    <name evidence="2" type="ORF">Tco_0702317</name>
</gene>
<accession>A0ABQ4XW92</accession>
<keyword evidence="1" id="KW-0812">Transmembrane</keyword>
<keyword evidence="3" id="KW-1185">Reference proteome</keyword>
<evidence type="ECO:0000313" key="2">
    <source>
        <dbReference type="EMBL" id="GJS69476.1"/>
    </source>
</evidence>
<dbReference type="Proteomes" id="UP001151760">
    <property type="component" value="Unassembled WGS sequence"/>
</dbReference>
<evidence type="ECO:0000256" key="1">
    <source>
        <dbReference type="SAM" id="Phobius"/>
    </source>
</evidence>
<name>A0ABQ4XW92_9ASTR</name>
<organism evidence="2 3">
    <name type="scientific">Tanacetum coccineum</name>
    <dbReference type="NCBI Taxonomy" id="301880"/>
    <lineage>
        <taxon>Eukaryota</taxon>
        <taxon>Viridiplantae</taxon>
        <taxon>Streptophyta</taxon>
        <taxon>Embryophyta</taxon>
        <taxon>Tracheophyta</taxon>
        <taxon>Spermatophyta</taxon>
        <taxon>Magnoliopsida</taxon>
        <taxon>eudicotyledons</taxon>
        <taxon>Gunneridae</taxon>
        <taxon>Pentapetalae</taxon>
        <taxon>asterids</taxon>
        <taxon>campanulids</taxon>
        <taxon>Asterales</taxon>
        <taxon>Asteraceae</taxon>
        <taxon>Asteroideae</taxon>
        <taxon>Anthemideae</taxon>
        <taxon>Anthemidinae</taxon>
        <taxon>Tanacetum</taxon>
    </lineage>
</organism>
<keyword evidence="1" id="KW-0472">Membrane</keyword>
<reference evidence="2" key="2">
    <citation type="submission" date="2022-01" db="EMBL/GenBank/DDBJ databases">
        <authorList>
            <person name="Yamashiro T."/>
            <person name="Shiraishi A."/>
            <person name="Satake H."/>
            <person name="Nakayama K."/>
        </authorList>
    </citation>
    <scope>NUCLEOTIDE SEQUENCE</scope>
</reference>
<dbReference type="EMBL" id="BQNB010009864">
    <property type="protein sequence ID" value="GJS69476.1"/>
    <property type="molecule type" value="Genomic_DNA"/>
</dbReference>
<protein>
    <submittedName>
        <fullName evidence="2">Uncharacterized protein</fullName>
    </submittedName>
</protein>
<comment type="caution">
    <text evidence="2">The sequence shown here is derived from an EMBL/GenBank/DDBJ whole genome shotgun (WGS) entry which is preliminary data.</text>
</comment>
<keyword evidence="1" id="KW-1133">Transmembrane helix</keyword>